<evidence type="ECO:0000256" key="1">
    <source>
        <dbReference type="ARBA" id="ARBA00022448"/>
    </source>
</evidence>
<keyword evidence="4 9" id="KW-0067">ATP-binding</keyword>
<evidence type="ECO:0000256" key="7">
    <source>
        <dbReference type="ARBA" id="ARBA00023136"/>
    </source>
</evidence>
<dbReference type="InterPro" id="IPR003593">
    <property type="entry name" value="AAA+_ATPase"/>
</dbReference>
<name>A0ABN2X1S7_9MICO</name>
<protein>
    <submittedName>
        <fullName evidence="9">Methionine ABC transporter ATP-binding protein</fullName>
    </submittedName>
</protein>
<evidence type="ECO:0000256" key="6">
    <source>
        <dbReference type="ARBA" id="ARBA00022970"/>
    </source>
</evidence>
<keyword evidence="2" id="KW-1003">Cell membrane</keyword>
<feature type="domain" description="ABC transporter" evidence="8">
    <location>
        <begin position="25"/>
        <end position="260"/>
    </location>
</feature>
<keyword evidence="10" id="KW-1185">Reference proteome</keyword>
<evidence type="ECO:0000313" key="10">
    <source>
        <dbReference type="Proteomes" id="UP001500984"/>
    </source>
</evidence>
<dbReference type="EMBL" id="BAAAPZ010000017">
    <property type="protein sequence ID" value="GAA2102914.1"/>
    <property type="molecule type" value="Genomic_DNA"/>
</dbReference>
<keyword evidence="6" id="KW-0029">Amino-acid transport</keyword>
<dbReference type="PANTHER" id="PTHR43166">
    <property type="entry name" value="AMINO ACID IMPORT ATP-BINDING PROTEIN"/>
    <property type="match status" value="1"/>
</dbReference>
<dbReference type="SUPFAM" id="SSF52540">
    <property type="entry name" value="P-loop containing nucleoside triphosphate hydrolases"/>
    <property type="match status" value="1"/>
</dbReference>
<keyword evidence="7" id="KW-0472">Membrane</keyword>
<organism evidence="9 10">
    <name type="scientific">Brevibacterium salitolerans</name>
    <dbReference type="NCBI Taxonomy" id="1403566"/>
    <lineage>
        <taxon>Bacteria</taxon>
        <taxon>Bacillati</taxon>
        <taxon>Actinomycetota</taxon>
        <taxon>Actinomycetes</taxon>
        <taxon>Micrococcales</taxon>
        <taxon>Brevibacteriaceae</taxon>
        <taxon>Brevibacterium</taxon>
    </lineage>
</organism>
<comment type="caution">
    <text evidence="9">The sequence shown here is derived from an EMBL/GenBank/DDBJ whole genome shotgun (WGS) entry which is preliminary data.</text>
</comment>
<evidence type="ECO:0000256" key="5">
    <source>
        <dbReference type="ARBA" id="ARBA00022967"/>
    </source>
</evidence>
<dbReference type="Gene3D" id="3.40.50.300">
    <property type="entry name" value="P-loop containing nucleotide triphosphate hydrolases"/>
    <property type="match status" value="1"/>
</dbReference>
<dbReference type="PROSITE" id="PS00211">
    <property type="entry name" value="ABC_TRANSPORTER_1"/>
    <property type="match status" value="1"/>
</dbReference>
<sequence>MSGMPQACAGGMPARRGLQGDAHVIELTELRKEFAGVTALDGITLRVEEGSIHGIVGRSGAGKSTLIRCLTGLERASSGQALIAGTDITQLSSARLRAARRNIGMVFQHANLLDSLTALGNVEHPLRVAGVPRSRRRSRALELLELVGLADRAQNHPAQLSGGQQQRVGIARALACEPKILLCDEPTSALDSSTTSQILQLISSLRDRLGITVLIITHEMAVVREICDSVTLLAAGRVQQSGSLGEILSAPGTPLAKDLVPLPHVPAAQEGTSVEVALAGTSVSALFDAARAAGTPIVSVEAGTLEVIDGVQTGRLRITPERPEHRATLVRALASAGYHVEDAA</sequence>
<dbReference type="InterPro" id="IPR003439">
    <property type="entry name" value="ABC_transporter-like_ATP-bd"/>
</dbReference>
<dbReference type="PANTHER" id="PTHR43166:SF30">
    <property type="entry name" value="METHIONINE IMPORT ATP-BINDING PROTEIN METN"/>
    <property type="match status" value="1"/>
</dbReference>
<gene>
    <name evidence="9" type="ORF">GCM10009823_26510</name>
</gene>
<dbReference type="InterPro" id="IPR050086">
    <property type="entry name" value="MetN_ABC_transporter-like"/>
</dbReference>
<dbReference type="PROSITE" id="PS50893">
    <property type="entry name" value="ABC_TRANSPORTER_2"/>
    <property type="match status" value="1"/>
</dbReference>
<dbReference type="Pfam" id="PF00005">
    <property type="entry name" value="ABC_tran"/>
    <property type="match status" value="1"/>
</dbReference>
<dbReference type="InterPro" id="IPR017871">
    <property type="entry name" value="ABC_transporter-like_CS"/>
</dbReference>
<keyword evidence="1" id="KW-0813">Transport</keyword>
<accession>A0ABN2X1S7</accession>
<evidence type="ECO:0000256" key="2">
    <source>
        <dbReference type="ARBA" id="ARBA00022475"/>
    </source>
</evidence>
<evidence type="ECO:0000259" key="8">
    <source>
        <dbReference type="PROSITE" id="PS50893"/>
    </source>
</evidence>
<proteinExistence type="predicted"/>
<reference evidence="9 10" key="1">
    <citation type="journal article" date="2019" name="Int. J. Syst. Evol. Microbiol.">
        <title>The Global Catalogue of Microorganisms (GCM) 10K type strain sequencing project: providing services to taxonomists for standard genome sequencing and annotation.</title>
        <authorList>
            <consortium name="The Broad Institute Genomics Platform"/>
            <consortium name="The Broad Institute Genome Sequencing Center for Infectious Disease"/>
            <person name="Wu L."/>
            <person name="Ma J."/>
        </authorList>
    </citation>
    <scope>NUCLEOTIDE SEQUENCE [LARGE SCALE GENOMIC DNA]</scope>
    <source>
        <strain evidence="9 10">JCM 15900</strain>
    </source>
</reference>
<dbReference type="SMART" id="SM00382">
    <property type="entry name" value="AAA"/>
    <property type="match status" value="1"/>
</dbReference>
<keyword evidence="5" id="KW-1278">Translocase</keyword>
<evidence type="ECO:0000256" key="3">
    <source>
        <dbReference type="ARBA" id="ARBA00022741"/>
    </source>
</evidence>
<dbReference type="Proteomes" id="UP001500984">
    <property type="component" value="Unassembled WGS sequence"/>
</dbReference>
<dbReference type="GO" id="GO:0005524">
    <property type="term" value="F:ATP binding"/>
    <property type="evidence" value="ECO:0007669"/>
    <property type="project" value="UniProtKB-KW"/>
</dbReference>
<dbReference type="InterPro" id="IPR027417">
    <property type="entry name" value="P-loop_NTPase"/>
</dbReference>
<evidence type="ECO:0000256" key="4">
    <source>
        <dbReference type="ARBA" id="ARBA00022840"/>
    </source>
</evidence>
<evidence type="ECO:0000313" key="9">
    <source>
        <dbReference type="EMBL" id="GAA2102914.1"/>
    </source>
</evidence>
<keyword evidence="3" id="KW-0547">Nucleotide-binding</keyword>